<dbReference type="Proteomes" id="UP000288507">
    <property type="component" value="Unassembled WGS sequence"/>
</dbReference>
<comment type="caution">
    <text evidence="2">The sequence shown here is derived from an EMBL/GenBank/DDBJ whole genome shotgun (WGS) entry which is preliminary data.</text>
</comment>
<evidence type="ECO:0000313" key="2">
    <source>
        <dbReference type="EMBL" id="RTJ79599.1"/>
    </source>
</evidence>
<name>A0A430VBU7_CAMJU</name>
<dbReference type="RefSeq" id="WP_126232158.1">
    <property type="nucleotide sequence ID" value="NZ_PQZD01000003.1"/>
</dbReference>
<evidence type="ECO:0000313" key="1">
    <source>
        <dbReference type="EMBL" id="RTI48491.1"/>
    </source>
</evidence>
<dbReference type="EMBL" id="PRBV01000005">
    <property type="protein sequence ID" value="RTJ79599.1"/>
    <property type="molecule type" value="Genomic_DNA"/>
</dbReference>
<organism evidence="2 3">
    <name type="scientific">Campylobacter jejuni</name>
    <dbReference type="NCBI Taxonomy" id="197"/>
    <lineage>
        <taxon>Bacteria</taxon>
        <taxon>Pseudomonadati</taxon>
        <taxon>Campylobacterota</taxon>
        <taxon>Epsilonproteobacteria</taxon>
        <taxon>Campylobacterales</taxon>
        <taxon>Campylobacteraceae</taxon>
        <taxon>Campylobacter</taxon>
    </lineage>
</organism>
<dbReference type="AlphaFoldDB" id="A0A430VBU7"/>
<evidence type="ECO:0000313" key="3">
    <source>
        <dbReference type="Proteomes" id="UP000288507"/>
    </source>
</evidence>
<protein>
    <submittedName>
        <fullName evidence="2">Uncharacterized protein</fullName>
    </submittedName>
</protein>
<sequence>MTAMDYKSFVEKSTVTSDSDKTVSNYVTVPYDITFNMSTDKDTKPVVIPKGYKSETRIIVQTEEGSQSFIFYINYKGIDYPVTLYSTQSEAEEDGWIFTMEGDVANISQVECEEEYQTLFRDSEGMFNEQYGFDVQKGKAFYSMGTGFLRYSLRVQVVGSNVEVRVQLGGDMNMVVFKMRPPMIKFIVNLGYVLGTAMGIKPNKREAGF</sequence>
<dbReference type="EMBL" id="PQZD01000003">
    <property type="protein sequence ID" value="RTI48491.1"/>
    <property type="molecule type" value="Genomic_DNA"/>
</dbReference>
<proteinExistence type="predicted"/>
<dbReference type="Proteomes" id="UP000287197">
    <property type="component" value="Unassembled WGS sequence"/>
</dbReference>
<reference evidence="2 3" key="2">
    <citation type="journal article" date="2019" name="Appl. Environ. Microbiol.">
        <title>Population genetics and characterization of Campylobacter jejuni isolates in western jackdaws and game birds in Finland.</title>
        <authorList>
            <person name="Kovanen S."/>
            <person name="Rossi M."/>
            <person name="Pohja-Mykra M."/>
            <person name="Nieminen T."/>
            <person name="Raunio-Saarnisto M."/>
            <person name="Sauvala M."/>
            <person name="Fredriksson-Ahomaa M."/>
            <person name="Hanninen M.L."/>
            <person name="Kivisto R."/>
        </authorList>
    </citation>
    <scope>NUCLEOTIDE SEQUENCE [LARGE SCALE GENOMIC DNA]</scope>
    <source>
        <strain evidence="2 3">CB313</strain>
        <strain evidence="1">SO-26</strain>
    </source>
</reference>
<accession>A0A430VBU7</accession>
<reference evidence="1" key="1">
    <citation type="submission" date="2018-01" db="EMBL/GenBank/DDBJ databases">
        <authorList>
            <person name="Kovanen S."/>
            <person name="Nieminen T."/>
            <person name="Pohja-Mykra M."/>
            <person name="Raunio-Saarnisto M."/>
            <person name="Sauvala M."/>
            <person name="Fredriksson-Ahomaa M."/>
            <person name="Hanninen M.-L."/>
            <person name="Kivisto R."/>
        </authorList>
    </citation>
    <scope>NUCLEOTIDE SEQUENCE</scope>
    <source>
        <strain evidence="1">SO-26</strain>
    </source>
</reference>
<gene>
    <name evidence="2" type="ORF">C3H57_04310</name>
    <name evidence="1" type="ORF">C3I27_03495</name>
</gene>